<gene>
    <name evidence="3" type="ORF">PISL3812_07513</name>
</gene>
<dbReference type="InterPro" id="IPR035959">
    <property type="entry name" value="RutC-like_sf"/>
</dbReference>
<name>A0A0U1M4F9_TALIS</name>
<dbReference type="SUPFAM" id="SSF55298">
    <property type="entry name" value="YjgF-like"/>
    <property type="match status" value="1"/>
</dbReference>
<evidence type="ECO:0000256" key="1">
    <source>
        <dbReference type="SAM" id="MobiDB-lite"/>
    </source>
</evidence>
<organism evidence="3 4">
    <name type="scientific">Talaromyces islandicus</name>
    <name type="common">Penicillium islandicum</name>
    <dbReference type="NCBI Taxonomy" id="28573"/>
    <lineage>
        <taxon>Eukaryota</taxon>
        <taxon>Fungi</taxon>
        <taxon>Dikarya</taxon>
        <taxon>Ascomycota</taxon>
        <taxon>Pezizomycotina</taxon>
        <taxon>Eurotiomycetes</taxon>
        <taxon>Eurotiomycetidae</taxon>
        <taxon>Eurotiales</taxon>
        <taxon>Trichocomaceae</taxon>
        <taxon>Talaromyces</taxon>
        <taxon>Talaromyces sect. Islandici</taxon>
    </lineage>
</organism>
<dbReference type="PANTHER" id="PTHR43857">
    <property type="entry name" value="BLR7761 PROTEIN"/>
    <property type="match status" value="1"/>
</dbReference>
<evidence type="ECO:0000256" key="2">
    <source>
        <dbReference type="SAM" id="Phobius"/>
    </source>
</evidence>
<keyword evidence="2" id="KW-0812">Transmembrane</keyword>
<protein>
    <recommendedName>
        <fullName evidence="5">YjgF-like protein</fullName>
    </recommendedName>
</protein>
<dbReference type="InterPro" id="IPR006175">
    <property type="entry name" value="YjgF/YER057c/UK114"/>
</dbReference>
<keyword evidence="4" id="KW-1185">Reference proteome</keyword>
<keyword evidence="2" id="KW-1133">Transmembrane helix</keyword>
<feature type="transmembrane region" description="Helical" evidence="2">
    <location>
        <begin position="121"/>
        <end position="145"/>
    </location>
</feature>
<feature type="region of interest" description="Disordered" evidence="1">
    <location>
        <begin position="42"/>
        <end position="77"/>
    </location>
</feature>
<feature type="compositionally biased region" description="Basic and acidic residues" evidence="1">
    <location>
        <begin position="275"/>
        <end position="285"/>
    </location>
</feature>
<feature type="region of interest" description="Disordered" evidence="1">
    <location>
        <begin position="93"/>
        <end position="116"/>
    </location>
</feature>
<keyword evidence="2" id="KW-0472">Membrane</keyword>
<evidence type="ECO:0008006" key="5">
    <source>
        <dbReference type="Google" id="ProtNLM"/>
    </source>
</evidence>
<dbReference type="EMBL" id="CVMT01000008">
    <property type="protein sequence ID" value="CRG90469.1"/>
    <property type="molecule type" value="Genomic_DNA"/>
</dbReference>
<proteinExistence type="predicted"/>
<dbReference type="AlphaFoldDB" id="A0A0U1M4F9"/>
<feature type="region of interest" description="Disordered" evidence="1">
    <location>
        <begin position="154"/>
        <end position="195"/>
    </location>
</feature>
<dbReference type="Proteomes" id="UP000054383">
    <property type="component" value="Unassembled WGS sequence"/>
</dbReference>
<feature type="compositionally biased region" description="Polar residues" evidence="1">
    <location>
        <begin position="155"/>
        <end position="164"/>
    </location>
</feature>
<evidence type="ECO:0000313" key="4">
    <source>
        <dbReference type="Proteomes" id="UP000054383"/>
    </source>
</evidence>
<accession>A0A0U1M4F9</accession>
<evidence type="ECO:0000313" key="3">
    <source>
        <dbReference type="EMBL" id="CRG90469.1"/>
    </source>
</evidence>
<sequence>MTSAITTISELQCTKVARTFIFTTEIWDSATTTIEIQFESELPATTNTVQPETTSDGGSSLSGPSKTSGLATTATDTNTAYDRSTATALLTTSQSNWASSPTQEPVETSINSASGNSHKNIIPAAVGGSLGALAIIALVFLYLFLRRRRRRKAQWVSNSQSAKKSGSHARDSQTPLPAREVAQSVQRSTPMAPFNEFTNLPAASYGTSRAEDSYSEYSSPFNLGRDFDDSPARAAPWGNISNDSRYSRGLDPRSTNSSFSGHRVSLRRTNSSQSRADRRMSTHSDPFDLEKSLTIDSAPMLQKMDGSTKLFYSTRSPYEHKFGYYRGLRRKSHIFVSGTTAISIPTSDQTNLPPQIQFPHDARKQTVIAFQESIQAVRALGGHLSDVVRVRMYVANQEDCGAVGEGFREVFGKKNGPPSSAQDCESALLIQGEEGEVGVVATMVVVKDGFVEKDMLVEVEVDAIVD</sequence>
<dbReference type="OrthoDB" id="686384at2759"/>
<dbReference type="PANTHER" id="PTHR43857:SF1">
    <property type="entry name" value="YJGH FAMILY PROTEIN"/>
    <property type="match status" value="1"/>
</dbReference>
<reference evidence="3 4" key="1">
    <citation type="submission" date="2015-04" db="EMBL/GenBank/DDBJ databases">
        <authorList>
            <person name="Syromyatnikov M.Y."/>
            <person name="Popov V.N."/>
        </authorList>
    </citation>
    <scope>NUCLEOTIDE SEQUENCE [LARGE SCALE GENOMIC DNA]</scope>
    <source>
        <strain evidence="3">WF-38-12</strain>
    </source>
</reference>
<feature type="region of interest" description="Disordered" evidence="1">
    <location>
        <begin position="234"/>
        <end position="285"/>
    </location>
</feature>
<feature type="compositionally biased region" description="Polar residues" evidence="1">
    <location>
        <begin position="43"/>
        <end position="70"/>
    </location>
</feature>
<dbReference type="STRING" id="28573.A0A0U1M4F9"/>
<feature type="compositionally biased region" description="Polar residues" evidence="1">
    <location>
        <begin position="94"/>
        <end position="116"/>
    </location>
</feature>
<dbReference type="Pfam" id="PF01042">
    <property type="entry name" value="Ribonuc_L-PSP"/>
    <property type="match status" value="1"/>
</dbReference>
<dbReference type="Gene3D" id="3.30.1330.40">
    <property type="entry name" value="RutC-like"/>
    <property type="match status" value="1"/>
</dbReference>